<keyword evidence="5 9" id="KW-0812">Transmembrane</keyword>
<dbReference type="AlphaFoldDB" id="A0A3S9B0L0"/>
<dbReference type="RefSeq" id="WP_126007776.1">
    <property type="nucleotide sequence ID" value="NZ_CP032509.1"/>
</dbReference>
<evidence type="ECO:0000256" key="3">
    <source>
        <dbReference type="ARBA" id="ARBA00022475"/>
    </source>
</evidence>
<dbReference type="KEGG" id="abaw:D5400_03740"/>
<accession>A0A3S9B0L0</accession>
<evidence type="ECO:0000256" key="7">
    <source>
        <dbReference type="ARBA" id="ARBA00023136"/>
    </source>
</evidence>
<dbReference type="GO" id="GO:0005886">
    <property type="term" value="C:plasma membrane"/>
    <property type="evidence" value="ECO:0007669"/>
    <property type="project" value="UniProtKB-SubCell"/>
</dbReference>
<proteinExistence type="inferred from homology"/>
<evidence type="ECO:0000259" key="10">
    <source>
        <dbReference type="Pfam" id="PF04290"/>
    </source>
</evidence>
<dbReference type="PANTHER" id="PTHR35011:SF2">
    <property type="entry name" value="2,3-DIKETO-L-GULONATE TRAP TRANSPORTER SMALL PERMEASE PROTEIN YIAM"/>
    <property type="match status" value="1"/>
</dbReference>
<evidence type="ECO:0000313" key="11">
    <source>
        <dbReference type="EMBL" id="AZN70504.1"/>
    </source>
</evidence>
<dbReference type="OrthoDB" id="4964541at2"/>
<feature type="transmembrane region" description="Helical" evidence="9">
    <location>
        <begin position="128"/>
        <end position="153"/>
    </location>
</feature>
<sequence>MNGAPEWFKHYERAVKSVNRAFAAAASLLTLIIVMLVLLAVATRIGGSPALWPYDVAQFTLVYVVFLAMAPALESGHHVVVELFDGLVPGTIRPFVGHVAMALVILFGAIFLWHLYRVTARAFDDDRLAVAAIPIPLKWVYLIGPIGIAQFILTALMGFGRATWPSAAAFTARPDH</sequence>
<evidence type="ECO:0000313" key="12">
    <source>
        <dbReference type="Proteomes" id="UP000268192"/>
    </source>
</evidence>
<keyword evidence="6 9" id="KW-1133">Transmembrane helix</keyword>
<dbReference type="InterPro" id="IPR055348">
    <property type="entry name" value="DctQ"/>
</dbReference>
<dbReference type="Proteomes" id="UP000268192">
    <property type="component" value="Chromosome"/>
</dbReference>
<comment type="subunit">
    <text evidence="9">The complex comprises the extracytoplasmic solute receptor protein and the two transmembrane proteins.</text>
</comment>
<comment type="subcellular location">
    <subcellularLocation>
        <location evidence="1 9">Cell inner membrane</location>
        <topology evidence="1 9">Multi-pass membrane protein</topology>
    </subcellularLocation>
</comment>
<comment type="caution">
    <text evidence="9">Lacks conserved residue(s) required for the propagation of feature annotation.</text>
</comment>
<evidence type="ECO:0000256" key="8">
    <source>
        <dbReference type="ARBA" id="ARBA00038436"/>
    </source>
</evidence>
<organism evidence="11 12">
    <name type="scientific">Georhizobium profundi</name>
    <dbReference type="NCBI Taxonomy" id="2341112"/>
    <lineage>
        <taxon>Bacteria</taxon>
        <taxon>Pseudomonadati</taxon>
        <taxon>Pseudomonadota</taxon>
        <taxon>Alphaproteobacteria</taxon>
        <taxon>Hyphomicrobiales</taxon>
        <taxon>Rhizobiaceae</taxon>
        <taxon>Georhizobium</taxon>
    </lineage>
</organism>
<gene>
    <name evidence="11" type="ORF">D5400_03740</name>
</gene>
<keyword evidence="12" id="KW-1185">Reference proteome</keyword>
<feature type="transmembrane region" description="Helical" evidence="9">
    <location>
        <begin position="20"/>
        <end position="42"/>
    </location>
</feature>
<dbReference type="PANTHER" id="PTHR35011">
    <property type="entry name" value="2,3-DIKETO-L-GULONATE TRAP TRANSPORTER SMALL PERMEASE PROTEIN YIAM"/>
    <property type="match status" value="1"/>
</dbReference>
<name>A0A3S9B0L0_9HYPH</name>
<keyword evidence="3" id="KW-1003">Cell membrane</keyword>
<evidence type="ECO:0000256" key="1">
    <source>
        <dbReference type="ARBA" id="ARBA00004429"/>
    </source>
</evidence>
<feature type="transmembrane region" description="Helical" evidence="9">
    <location>
        <begin position="95"/>
        <end position="116"/>
    </location>
</feature>
<dbReference type="InterPro" id="IPR007387">
    <property type="entry name" value="TRAP_DctQ"/>
</dbReference>
<reference evidence="11 12" key="1">
    <citation type="submission" date="2018-09" db="EMBL/GenBank/DDBJ databases">
        <title>Marinorhizobium profundi gen. nov., sp. nov., isolated from a deep-sea sediment sample from the New Britain Trench and proposal of Marinorhizobiaceae fam. nov. in the order Rhizobiales of the class Alphaproteobacteria.</title>
        <authorList>
            <person name="Cao J."/>
        </authorList>
    </citation>
    <scope>NUCLEOTIDE SEQUENCE [LARGE SCALE GENOMIC DNA]</scope>
    <source>
        <strain evidence="11 12">WS11</strain>
    </source>
</reference>
<keyword evidence="2 9" id="KW-0813">Transport</keyword>
<dbReference type="Pfam" id="PF04290">
    <property type="entry name" value="DctQ"/>
    <property type="match status" value="1"/>
</dbReference>
<protein>
    <recommendedName>
        <fullName evidence="9">TRAP transporter small permease protein</fullName>
    </recommendedName>
</protein>
<keyword evidence="4 9" id="KW-0997">Cell inner membrane</keyword>
<dbReference type="GO" id="GO:0015740">
    <property type="term" value="P:C4-dicarboxylate transport"/>
    <property type="evidence" value="ECO:0007669"/>
    <property type="project" value="TreeGrafter"/>
</dbReference>
<evidence type="ECO:0000256" key="2">
    <source>
        <dbReference type="ARBA" id="ARBA00022448"/>
    </source>
</evidence>
<evidence type="ECO:0000256" key="9">
    <source>
        <dbReference type="RuleBase" id="RU369079"/>
    </source>
</evidence>
<evidence type="ECO:0000256" key="6">
    <source>
        <dbReference type="ARBA" id="ARBA00022989"/>
    </source>
</evidence>
<comment type="function">
    <text evidence="9">Part of the tripartite ATP-independent periplasmic (TRAP) transport system.</text>
</comment>
<comment type="similarity">
    <text evidence="8 9">Belongs to the TRAP transporter small permease family.</text>
</comment>
<evidence type="ECO:0000256" key="4">
    <source>
        <dbReference type="ARBA" id="ARBA00022519"/>
    </source>
</evidence>
<feature type="domain" description="Tripartite ATP-independent periplasmic transporters DctQ component" evidence="10">
    <location>
        <begin position="33"/>
        <end position="157"/>
    </location>
</feature>
<dbReference type="EMBL" id="CP032509">
    <property type="protein sequence ID" value="AZN70504.1"/>
    <property type="molecule type" value="Genomic_DNA"/>
</dbReference>
<dbReference type="GO" id="GO:0022857">
    <property type="term" value="F:transmembrane transporter activity"/>
    <property type="evidence" value="ECO:0007669"/>
    <property type="project" value="UniProtKB-UniRule"/>
</dbReference>
<keyword evidence="7 9" id="KW-0472">Membrane</keyword>
<evidence type="ECO:0000256" key="5">
    <source>
        <dbReference type="ARBA" id="ARBA00022692"/>
    </source>
</evidence>